<dbReference type="EMBL" id="KI392798">
    <property type="protein sequence ID" value="ERN10774.1"/>
    <property type="molecule type" value="Genomic_DNA"/>
</dbReference>
<name>W1PSG0_AMBTC</name>
<protein>
    <submittedName>
        <fullName evidence="2">Uncharacterized protein</fullName>
    </submittedName>
</protein>
<evidence type="ECO:0000313" key="2">
    <source>
        <dbReference type="EMBL" id="ERN10774.1"/>
    </source>
</evidence>
<dbReference type="AlphaFoldDB" id="W1PSG0"/>
<feature type="region of interest" description="Disordered" evidence="1">
    <location>
        <begin position="39"/>
        <end position="69"/>
    </location>
</feature>
<dbReference type="HOGENOM" id="CLU_2500921_0_0_1"/>
<evidence type="ECO:0000313" key="3">
    <source>
        <dbReference type="Proteomes" id="UP000017836"/>
    </source>
</evidence>
<gene>
    <name evidence="2" type="ORF">AMTR_s00027p00216140</name>
</gene>
<dbReference type="Gramene" id="ERN10774">
    <property type="protein sequence ID" value="ERN10774"/>
    <property type="gene ID" value="AMTR_s00027p00216140"/>
</dbReference>
<proteinExistence type="predicted"/>
<accession>W1PSG0</accession>
<organism evidence="2 3">
    <name type="scientific">Amborella trichopoda</name>
    <dbReference type="NCBI Taxonomy" id="13333"/>
    <lineage>
        <taxon>Eukaryota</taxon>
        <taxon>Viridiplantae</taxon>
        <taxon>Streptophyta</taxon>
        <taxon>Embryophyta</taxon>
        <taxon>Tracheophyta</taxon>
        <taxon>Spermatophyta</taxon>
        <taxon>Magnoliopsida</taxon>
        <taxon>Amborellales</taxon>
        <taxon>Amborellaceae</taxon>
        <taxon>Amborella</taxon>
    </lineage>
</organism>
<reference evidence="3" key="1">
    <citation type="journal article" date="2013" name="Science">
        <title>The Amborella genome and the evolution of flowering plants.</title>
        <authorList>
            <consortium name="Amborella Genome Project"/>
        </authorList>
    </citation>
    <scope>NUCLEOTIDE SEQUENCE [LARGE SCALE GENOMIC DNA]</scope>
</reference>
<dbReference type="Proteomes" id="UP000017836">
    <property type="component" value="Unassembled WGS sequence"/>
</dbReference>
<sequence>MGEEEALEMQVERKKMQVKMGEEETFPIDVYYSHLEDGRGKSLRHAGEDGRGRSLKDADEDGRKEDAMKMGEKKMQVKMGEEEAFL</sequence>
<keyword evidence="3" id="KW-1185">Reference proteome</keyword>
<evidence type="ECO:0000256" key="1">
    <source>
        <dbReference type="SAM" id="MobiDB-lite"/>
    </source>
</evidence>